<evidence type="ECO:0000313" key="2">
    <source>
        <dbReference type="EMBL" id="KAH0502635.1"/>
    </source>
</evidence>
<accession>A0A8J6G0L8</accession>
<feature type="region of interest" description="Disordered" evidence="1">
    <location>
        <begin position="1"/>
        <end position="34"/>
    </location>
</feature>
<organism evidence="2 3">
    <name type="scientific">Microtus ochrogaster</name>
    <name type="common">Prairie vole</name>
    <dbReference type="NCBI Taxonomy" id="79684"/>
    <lineage>
        <taxon>Eukaryota</taxon>
        <taxon>Metazoa</taxon>
        <taxon>Chordata</taxon>
        <taxon>Craniata</taxon>
        <taxon>Vertebrata</taxon>
        <taxon>Euteleostomi</taxon>
        <taxon>Mammalia</taxon>
        <taxon>Eutheria</taxon>
        <taxon>Euarchontoglires</taxon>
        <taxon>Glires</taxon>
        <taxon>Rodentia</taxon>
        <taxon>Myomorpha</taxon>
        <taxon>Muroidea</taxon>
        <taxon>Cricetidae</taxon>
        <taxon>Arvicolinae</taxon>
        <taxon>Microtus</taxon>
    </lineage>
</organism>
<sequence length="99" mass="10573">MKVLGKLFGAGGAKGSKSSPTPPGGHPAALGRDSEKMLSKKQEFLKKSIKQELTAAKKLSMKNKWVTLKALKPKKRFKKHLAPSGLPGDVYEARCAAVG</sequence>
<gene>
    <name evidence="2" type="ORF">LTLLF_191580</name>
</gene>
<proteinExistence type="predicted"/>
<evidence type="ECO:0000313" key="3">
    <source>
        <dbReference type="Proteomes" id="UP000710432"/>
    </source>
</evidence>
<dbReference type="AlphaFoldDB" id="A0A8J6G0L8"/>
<protein>
    <submittedName>
        <fullName evidence="2">Charged multivesicular body protein 4b</fullName>
    </submittedName>
</protein>
<dbReference type="Gene3D" id="1.10.287.1060">
    <property type="entry name" value="ESAT-6-like"/>
    <property type="match status" value="1"/>
</dbReference>
<dbReference type="EMBL" id="JAATJU010025828">
    <property type="protein sequence ID" value="KAH0502635.1"/>
    <property type="molecule type" value="Genomic_DNA"/>
</dbReference>
<comment type="caution">
    <text evidence="2">The sequence shown here is derived from an EMBL/GenBank/DDBJ whole genome shotgun (WGS) entry which is preliminary data.</text>
</comment>
<dbReference type="Proteomes" id="UP000710432">
    <property type="component" value="Unassembled WGS sequence"/>
</dbReference>
<reference evidence="2" key="1">
    <citation type="submission" date="2020-03" db="EMBL/GenBank/DDBJ databases">
        <title>Studies in the Genomics of Life Span.</title>
        <authorList>
            <person name="Glass D."/>
        </authorList>
    </citation>
    <scope>NUCLEOTIDE SEQUENCE</scope>
    <source>
        <strain evidence="2">LTLLF</strain>
        <tissue evidence="2">Muscle</tissue>
    </source>
</reference>
<evidence type="ECO:0000256" key="1">
    <source>
        <dbReference type="SAM" id="MobiDB-lite"/>
    </source>
</evidence>
<name>A0A8J6G0L8_MICOH</name>